<dbReference type="Proteomes" id="UP000515550">
    <property type="component" value="Chromosome PVBDA_14"/>
</dbReference>
<evidence type="ECO:0000313" key="2">
    <source>
        <dbReference type="Proteomes" id="UP000515550"/>
    </source>
</evidence>
<gene>
    <name evidence="1" type="ORF">PVBDA_1406940</name>
</gene>
<sequence>MANSDYSIEDLYGDINKIDDYFFENQNGRLTVQRKHGSIHEYCHYGNNSGQGKCDGYFQMASSGVIHLLKKLKNTHRLEYDKLAEYAILWLSYKLNIFQKTKGTKLNDFYTKYIKTNNDYNKKIKDNDSDSLTYMEIIDRNKDLMNIKEISKFNNPFHILIYLYSMVYDEIALCNHYLPYAKTFANEFEKLNKDSNNIEKSLYNRMLSTLSYDYNKLKNIYGNKKCTGFPSLPELTPQKMDAQPTALSSDVISSSSSISTTLIPSLSIFSIIPVFLGISYKYSLFGVDKLFQRQYIRKKLKKVKKKLKLNI</sequence>
<proteinExistence type="predicted"/>
<dbReference type="NCBIfam" id="TIGR01590">
    <property type="entry name" value="yir-bir-cir_Pla"/>
    <property type="match status" value="1"/>
</dbReference>
<dbReference type="InterPro" id="IPR006477">
    <property type="entry name" value="Yir_bir_cir"/>
</dbReference>
<organism evidence="1 2">
    <name type="scientific">Plasmodium vinckei brucechwatti</name>
    <dbReference type="NCBI Taxonomy" id="119398"/>
    <lineage>
        <taxon>Eukaryota</taxon>
        <taxon>Sar</taxon>
        <taxon>Alveolata</taxon>
        <taxon>Apicomplexa</taxon>
        <taxon>Aconoidasida</taxon>
        <taxon>Haemosporida</taxon>
        <taxon>Plasmodiidae</taxon>
        <taxon>Plasmodium</taxon>
        <taxon>Plasmodium (Vinckeia)</taxon>
    </lineage>
</organism>
<dbReference type="Pfam" id="PF06022">
    <property type="entry name" value="Cir_Bir_Yir"/>
    <property type="match status" value="1"/>
</dbReference>
<reference evidence="1 2" key="1">
    <citation type="submission" date="2020-08" db="EMBL/GenBank/DDBJ databases">
        <authorList>
            <person name="Ramaprasad A."/>
        </authorList>
    </citation>
    <scope>NUCLEOTIDE SEQUENCE [LARGE SCALE GENOMIC DNA]</scope>
</reference>
<dbReference type="EMBL" id="LR865392">
    <property type="protein sequence ID" value="CAD2106463.1"/>
    <property type="molecule type" value="Genomic_DNA"/>
</dbReference>
<evidence type="ECO:0000313" key="1">
    <source>
        <dbReference type="EMBL" id="CAD2106463.1"/>
    </source>
</evidence>
<protein>
    <submittedName>
        <fullName evidence="1">PIR protein CIR protein</fullName>
    </submittedName>
</protein>
<dbReference type="AlphaFoldDB" id="A0A6V7T277"/>
<name>A0A6V7T277_PLAVN</name>
<accession>A0A6V7T277</accession>
<dbReference type="VEuPathDB" id="PlasmoDB:PVBDA_1406940"/>